<dbReference type="InterPro" id="IPR001460">
    <property type="entry name" value="PCN-bd_Tpept"/>
</dbReference>
<feature type="active site" description="Acyl-ester intermediate" evidence="6">
    <location>
        <position position="52"/>
    </location>
</feature>
<feature type="chain" id="PRO_5013669258" description="Beta-lactamase" evidence="8">
    <location>
        <begin position="19"/>
        <end position="101"/>
    </location>
</feature>
<dbReference type="InterPro" id="IPR012338">
    <property type="entry name" value="Beta-lactam/transpept-like"/>
</dbReference>
<dbReference type="GO" id="GO:0008658">
    <property type="term" value="F:penicillin binding"/>
    <property type="evidence" value="ECO:0007669"/>
    <property type="project" value="InterPro"/>
</dbReference>
<dbReference type="PROSITE" id="PS00337">
    <property type="entry name" value="BETA_LACTAMASE_D"/>
    <property type="match status" value="1"/>
</dbReference>
<keyword evidence="3 8" id="KW-0732">Signal</keyword>
<evidence type="ECO:0000313" key="10">
    <source>
        <dbReference type="EMBL" id="ATQ77250.1"/>
    </source>
</evidence>
<dbReference type="OrthoDB" id="9762883at2"/>
<dbReference type="Proteomes" id="UP000229897">
    <property type="component" value="Chromosome"/>
</dbReference>
<dbReference type="GO" id="GO:0008800">
    <property type="term" value="F:beta-lactamase activity"/>
    <property type="evidence" value="ECO:0007669"/>
    <property type="project" value="UniProtKB-UniRule"/>
</dbReference>
<feature type="modified residue" description="N6-carboxylysine" evidence="6">
    <location>
        <position position="55"/>
    </location>
</feature>
<dbReference type="EC" id="3.5.2.6" evidence="2 7"/>
<evidence type="ECO:0000256" key="8">
    <source>
        <dbReference type="SAM" id="SignalP"/>
    </source>
</evidence>
<dbReference type="Pfam" id="PF00905">
    <property type="entry name" value="Transpeptidase"/>
    <property type="match status" value="1"/>
</dbReference>
<evidence type="ECO:0000256" key="4">
    <source>
        <dbReference type="ARBA" id="ARBA00022801"/>
    </source>
</evidence>
<dbReference type="InterPro" id="IPR002137">
    <property type="entry name" value="Beta-lactam_class-D_AS"/>
</dbReference>
<feature type="signal peptide" evidence="8">
    <location>
        <begin position="1"/>
        <end position="18"/>
    </location>
</feature>
<dbReference type="AlphaFoldDB" id="A0A2D2DQK2"/>
<evidence type="ECO:0000256" key="5">
    <source>
        <dbReference type="ARBA" id="ARBA00023251"/>
    </source>
</evidence>
<keyword evidence="11" id="KW-1185">Reference proteome</keyword>
<dbReference type="GO" id="GO:0017001">
    <property type="term" value="P:antibiotic catabolic process"/>
    <property type="evidence" value="ECO:0007669"/>
    <property type="project" value="InterPro"/>
</dbReference>
<dbReference type="KEGG" id="mass:CR152_24065"/>
<name>A0A2D2DQK2_9BURK</name>
<protein>
    <recommendedName>
        <fullName evidence="2 7">Beta-lactamase</fullName>
        <ecNumber evidence="2 7">3.5.2.6</ecNumber>
    </recommendedName>
</protein>
<evidence type="ECO:0000256" key="1">
    <source>
        <dbReference type="ARBA" id="ARBA00007898"/>
    </source>
</evidence>
<dbReference type="Gene3D" id="3.40.710.10">
    <property type="entry name" value="DD-peptidase/beta-lactamase superfamily"/>
    <property type="match status" value="1"/>
</dbReference>
<comment type="similarity">
    <text evidence="1 7">Belongs to the class-D beta-lactamase family.</text>
</comment>
<gene>
    <name evidence="10" type="ORF">CR152_24065</name>
</gene>
<proteinExistence type="inferred from homology"/>
<accession>A0A2D2DQK2</accession>
<evidence type="ECO:0000256" key="3">
    <source>
        <dbReference type="ARBA" id="ARBA00022729"/>
    </source>
</evidence>
<keyword evidence="4 7" id="KW-0378">Hydrolase</keyword>
<dbReference type="GO" id="GO:0046677">
    <property type="term" value="P:response to antibiotic"/>
    <property type="evidence" value="ECO:0007669"/>
    <property type="project" value="UniProtKB-UniRule"/>
</dbReference>
<evidence type="ECO:0000256" key="2">
    <source>
        <dbReference type="ARBA" id="ARBA00012865"/>
    </source>
</evidence>
<evidence type="ECO:0000259" key="9">
    <source>
        <dbReference type="Pfam" id="PF00905"/>
    </source>
</evidence>
<evidence type="ECO:0000256" key="6">
    <source>
        <dbReference type="PIRSR" id="PIRSR602137-50"/>
    </source>
</evidence>
<keyword evidence="5 7" id="KW-0046">Antibiotic resistance</keyword>
<feature type="domain" description="Penicillin-binding protein transpeptidase" evidence="9">
    <location>
        <begin position="30"/>
        <end position="101"/>
    </location>
</feature>
<comment type="catalytic activity">
    <reaction evidence="7">
        <text>a beta-lactam + H2O = a substituted beta-amino acid</text>
        <dbReference type="Rhea" id="RHEA:20401"/>
        <dbReference type="ChEBI" id="CHEBI:15377"/>
        <dbReference type="ChEBI" id="CHEBI:35627"/>
        <dbReference type="ChEBI" id="CHEBI:140347"/>
        <dbReference type="EC" id="3.5.2.6"/>
    </reaction>
</comment>
<organism evidence="10 11">
    <name type="scientific">Massilia violaceinigra</name>
    <dbReference type="NCBI Taxonomy" id="2045208"/>
    <lineage>
        <taxon>Bacteria</taxon>
        <taxon>Pseudomonadati</taxon>
        <taxon>Pseudomonadota</taxon>
        <taxon>Betaproteobacteria</taxon>
        <taxon>Burkholderiales</taxon>
        <taxon>Oxalobacteraceae</taxon>
        <taxon>Telluria group</taxon>
        <taxon>Massilia</taxon>
    </lineage>
</organism>
<dbReference type="EMBL" id="CP024608">
    <property type="protein sequence ID" value="ATQ77250.1"/>
    <property type="molecule type" value="Genomic_DNA"/>
</dbReference>
<reference evidence="10" key="1">
    <citation type="submission" date="2017-10" db="EMBL/GenBank/DDBJ databases">
        <title>Massilia psychrophilum sp. nov., a novel purple-pigmented bacterium isolated from Tianshan glacier, Xinjiang Municipality, China.</title>
        <authorList>
            <person name="Wang H."/>
        </authorList>
    </citation>
    <scope>NUCLEOTIDE SEQUENCE [LARGE SCALE GENOMIC DNA]</scope>
    <source>
        <strain evidence="10">B2</strain>
    </source>
</reference>
<dbReference type="SUPFAM" id="SSF56601">
    <property type="entry name" value="beta-lactamase/transpeptidase-like"/>
    <property type="match status" value="1"/>
</dbReference>
<evidence type="ECO:0000313" key="11">
    <source>
        <dbReference type="Proteomes" id="UP000229897"/>
    </source>
</evidence>
<sequence length="101" mass="11064">MTLFKPLACAWALSLTHAAVGAHEICTAGADARTGKVLVQRSDCAQRVTPASTFKIAISLMGYDAGFLKDEHQPTLPFLAGDVDWRENWKQATDPSTWMKK</sequence>
<evidence type="ECO:0000256" key="7">
    <source>
        <dbReference type="RuleBase" id="RU361140"/>
    </source>
</evidence>